<dbReference type="Gene3D" id="2.160.20.10">
    <property type="entry name" value="Single-stranded right-handed beta-helix, Pectin lyase-like"/>
    <property type="match status" value="1"/>
</dbReference>
<dbReference type="OrthoDB" id="6475864at2"/>
<dbReference type="RefSeq" id="WP_089198860.1">
    <property type="nucleotide sequence ID" value="NZ_NHRJ02000002.1"/>
</dbReference>
<feature type="chain" id="PRO_5015851513" evidence="1">
    <location>
        <begin position="27"/>
        <end position="522"/>
    </location>
</feature>
<evidence type="ECO:0000313" key="3">
    <source>
        <dbReference type="Proteomes" id="UP000214746"/>
    </source>
</evidence>
<dbReference type="Proteomes" id="UP000214746">
    <property type="component" value="Unassembled WGS sequence"/>
</dbReference>
<comment type="caution">
    <text evidence="2">The sequence shown here is derived from an EMBL/GenBank/DDBJ whole genome shotgun (WGS) entry which is preliminary data.</text>
</comment>
<evidence type="ECO:0000256" key="1">
    <source>
        <dbReference type="SAM" id="SignalP"/>
    </source>
</evidence>
<keyword evidence="2" id="KW-0456">Lyase</keyword>
<dbReference type="EMBL" id="NHRJ02000002">
    <property type="protein sequence ID" value="PZE21718.1"/>
    <property type="molecule type" value="Genomic_DNA"/>
</dbReference>
<dbReference type="Pfam" id="PF14592">
    <property type="entry name" value="Chondroitinas_B"/>
    <property type="match status" value="1"/>
</dbReference>
<dbReference type="SUPFAM" id="SSF51126">
    <property type="entry name" value="Pectin lyase-like"/>
    <property type="match status" value="1"/>
</dbReference>
<dbReference type="AlphaFoldDB" id="A0A2W1P3H3"/>
<gene>
    <name evidence="2" type="ORF">CBW46_004680</name>
</gene>
<keyword evidence="3" id="KW-1185">Reference proteome</keyword>
<dbReference type="SMART" id="SM00710">
    <property type="entry name" value="PbH1"/>
    <property type="match status" value="5"/>
</dbReference>
<dbReference type="GO" id="GO:0016829">
    <property type="term" value="F:lyase activity"/>
    <property type="evidence" value="ECO:0007669"/>
    <property type="project" value="UniProtKB-KW"/>
</dbReference>
<dbReference type="InterPro" id="IPR011050">
    <property type="entry name" value="Pectin_lyase_fold/virulence"/>
</dbReference>
<dbReference type="InterPro" id="IPR012334">
    <property type="entry name" value="Pectin_lyas_fold"/>
</dbReference>
<protein>
    <submittedName>
        <fullName evidence="2">Lyase</fullName>
    </submittedName>
</protein>
<organism evidence="2 3">
    <name type="scientific">Paenibacillus xerothermodurans</name>
    <dbReference type="NCBI Taxonomy" id="1977292"/>
    <lineage>
        <taxon>Bacteria</taxon>
        <taxon>Bacillati</taxon>
        <taxon>Bacillota</taxon>
        <taxon>Bacilli</taxon>
        <taxon>Bacillales</taxon>
        <taxon>Paenibacillaceae</taxon>
        <taxon>Paenibacillus</taxon>
    </lineage>
</organism>
<dbReference type="InterPro" id="IPR039513">
    <property type="entry name" value="PL-6"/>
</dbReference>
<evidence type="ECO:0000313" key="2">
    <source>
        <dbReference type="EMBL" id="PZE21718.1"/>
    </source>
</evidence>
<keyword evidence="1" id="KW-0732">Signal</keyword>
<accession>A0A2W1P3H3</accession>
<reference evidence="2" key="1">
    <citation type="submission" date="2018-06" db="EMBL/GenBank/DDBJ databases">
        <title>Paenibacillus xerothermodurans sp. nov. an extremely dry heat resistant spore forming bacterium isolated from the soil of Cape Canaveral, Florida.</title>
        <authorList>
            <person name="Seuylemezian A."/>
            <person name="Kaur N."/>
            <person name="Patil P."/>
            <person name="Patil P."/>
            <person name="Mayilraj S."/>
            <person name="Vaishampayan P."/>
        </authorList>
    </citation>
    <scope>NUCLEOTIDE SEQUENCE [LARGE SCALE GENOMIC DNA]</scope>
    <source>
        <strain evidence="2">ATCC 27380</strain>
    </source>
</reference>
<dbReference type="InterPro" id="IPR006626">
    <property type="entry name" value="PbH1"/>
</dbReference>
<sequence>MIRKKMLGLTLCMSLTASLMPTVVMAAEKAEADAAAASVTGNVYWDNSNGTGLYGDLPYVGSFAIVYVSNSEQLTAAIAKVSAGTLIILADGSYTNSGPFVVQSKNGTKEKPILIRALHRGKAEITGGAYFEVKGSSHIILDGLKFTNTDNTSVVLDASNNVRVTRSTFALKENGKTLKWLQIKGQNSHHNRIDHNEFGPRRDLGQMISIEGHGSQVSQYDTIEYNYFHDSAHQTANGGETIRVGLSGLSMSDGFITVQHNLFVNCNADPEVISVKSGHNTIRYNTFINNAGQVTARHGHNNSYYGNFFIGDGVKPGVGGFRLYGNDQKVYNNYLANLTADAISIDGGDFDAGPEGKEYTNANLTAHWRIYRAQVTNNTVVNSTTGIVLGRSYKFAPVDSVVANNIVKNSSGTLYNEVKQVNTAFEGNIGYGSTVGNVPRTEAEIRNVDPLLVEVNGLHKISANSPAIDAAVGSYPYVTEDMDGQKRSANDVGADEYSKRLVWRAPLTPAHVGPNSIHIPID</sequence>
<feature type="signal peptide" evidence="1">
    <location>
        <begin position="1"/>
        <end position="26"/>
    </location>
</feature>
<dbReference type="CDD" id="cd14251">
    <property type="entry name" value="PL-6"/>
    <property type="match status" value="1"/>
</dbReference>
<name>A0A2W1P3H3_PAEXE</name>
<proteinExistence type="predicted"/>